<accession>A0A1B2DD88</accession>
<reference evidence="1" key="1">
    <citation type="submission" date="2016-08" db="EMBL/GenBank/DDBJ databases">
        <title>Complete Genome Seqeunce of Paenibacillus sp. BIHB 4019 from tea rhizoplane.</title>
        <authorList>
            <person name="Thakur R."/>
            <person name="Swarnkar M.K."/>
            <person name="Gulati A."/>
        </authorList>
    </citation>
    <scope>NUCLEOTIDE SEQUENCE [LARGE SCALE GENOMIC DNA]</scope>
    <source>
        <strain evidence="1">BIHB4019</strain>
    </source>
</reference>
<sequence length="63" mass="7100">MQKQAIQLLIIATAILLVSGAGLLNKVRQVRLGGHSSRYFNQIKGYGIGLRTQKKLMRFQKPF</sequence>
<name>A0A1B2DD88_9BACL</name>
<protein>
    <submittedName>
        <fullName evidence="1">Uncharacterized protein</fullName>
    </submittedName>
</protein>
<proteinExistence type="predicted"/>
<dbReference type="EMBL" id="CP016808">
    <property type="protein sequence ID" value="ANY65681.1"/>
    <property type="molecule type" value="Genomic_DNA"/>
</dbReference>
<evidence type="ECO:0000313" key="1">
    <source>
        <dbReference type="EMBL" id="ANY65681.1"/>
    </source>
</evidence>
<gene>
    <name evidence="1" type="ORF">BBD42_03790</name>
</gene>
<organism evidence="1">
    <name type="scientific">Paenibacillus sp. BIHB 4019</name>
    <dbReference type="NCBI Taxonomy" id="1870819"/>
    <lineage>
        <taxon>Bacteria</taxon>
        <taxon>Bacillati</taxon>
        <taxon>Bacillota</taxon>
        <taxon>Bacilli</taxon>
        <taxon>Bacillales</taxon>
        <taxon>Paenibacillaceae</taxon>
        <taxon>Paenibacillus</taxon>
    </lineage>
</organism>
<dbReference type="AlphaFoldDB" id="A0A1B2DD88"/>